<comment type="similarity">
    <text evidence="1 10">Belongs to the Nth/MutY family.</text>
</comment>
<keyword evidence="12" id="KW-0540">Nuclease</keyword>
<dbReference type="InterPro" id="IPR004035">
    <property type="entry name" value="Endouclease-III_FeS-bd_BS"/>
</dbReference>
<feature type="binding site" evidence="10">
    <location>
        <position position="235"/>
    </location>
    <ligand>
        <name>[4Fe-4S] cluster</name>
        <dbReference type="ChEBI" id="CHEBI:49883"/>
    </ligand>
</feature>
<dbReference type="InterPro" id="IPR003265">
    <property type="entry name" value="HhH-GPD_domain"/>
</dbReference>
<evidence type="ECO:0000313" key="13">
    <source>
        <dbReference type="Proteomes" id="UP001628220"/>
    </source>
</evidence>
<proteinExistence type="inferred from homology"/>
<keyword evidence="12" id="KW-0255">Endonuclease</keyword>
<gene>
    <name evidence="10 12" type="primary">nth</name>
    <name evidence="12" type="ORF">Tsumi_13510</name>
</gene>
<feature type="binding site" evidence="10">
    <location>
        <position position="241"/>
    </location>
    <ligand>
        <name>[4Fe-4S] cluster</name>
        <dbReference type="ChEBI" id="CHEBI:49883"/>
    </ligand>
</feature>
<keyword evidence="2 10" id="KW-0004">4Fe-4S</keyword>
<evidence type="ECO:0000256" key="6">
    <source>
        <dbReference type="ARBA" id="ARBA00023004"/>
    </source>
</evidence>
<evidence type="ECO:0000256" key="2">
    <source>
        <dbReference type="ARBA" id="ARBA00022485"/>
    </source>
</evidence>
<comment type="catalytic activity">
    <reaction evidence="10">
        <text>2'-deoxyribonucleotide-(2'-deoxyribose 5'-phosphate)-2'-deoxyribonucleotide-DNA = a 3'-end 2'-deoxyribonucleotide-(2,3-dehydro-2,3-deoxyribose 5'-phosphate)-DNA + a 5'-end 5'-phospho-2'-deoxyribonucleoside-DNA + H(+)</text>
        <dbReference type="Rhea" id="RHEA:66592"/>
        <dbReference type="Rhea" id="RHEA-COMP:13180"/>
        <dbReference type="Rhea" id="RHEA-COMP:16897"/>
        <dbReference type="Rhea" id="RHEA-COMP:17067"/>
        <dbReference type="ChEBI" id="CHEBI:15378"/>
        <dbReference type="ChEBI" id="CHEBI:136412"/>
        <dbReference type="ChEBI" id="CHEBI:157695"/>
        <dbReference type="ChEBI" id="CHEBI:167181"/>
        <dbReference type="EC" id="4.2.99.18"/>
    </reaction>
</comment>
<dbReference type="PROSITE" id="PS00764">
    <property type="entry name" value="ENDONUCLEASE_III_1"/>
    <property type="match status" value="1"/>
</dbReference>
<evidence type="ECO:0000256" key="10">
    <source>
        <dbReference type="HAMAP-Rule" id="MF_00942"/>
    </source>
</evidence>
<keyword evidence="4 10" id="KW-0227">DNA damage</keyword>
<accession>A0ABQ0E3F3</accession>
<dbReference type="Pfam" id="PF10576">
    <property type="entry name" value="EndIII_4Fe-2S"/>
    <property type="match status" value="1"/>
</dbReference>
<comment type="function">
    <text evidence="10">DNA repair enzyme that has both DNA N-glycosylase activity and AP-lyase activity. The DNA N-glycosylase activity releases various damaged pyrimidines from DNA by cleaving the N-glycosidic bond, leaving an AP (apurinic/apyrimidinic) site. The AP-lyase activity cleaves the phosphodiester bond 3' to the AP site by a beta-elimination, leaving a 3'-terminal unsaturated sugar and a product with a terminal 5'-phosphate.</text>
</comment>
<dbReference type="SUPFAM" id="SSF48150">
    <property type="entry name" value="DNA-glycosylase"/>
    <property type="match status" value="1"/>
</dbReference>
<dbReference type="InterPro" id="IPR000445">
    <property type="entry name" value="HhH_motif"/>
</dbReference>
<keyword evidence="10" id="KW-0456">Lyase</keyword>
<dbReference type="GO" id="GO:0004519">
    <property type="term" value="F:endonuclease activity"/>
    <property type="evidence" value="ECO:0007669"/>
    <property type="project" value="UniProtKB-KW"/>
</dbReference>
<dbReference type="Gene3D" id="1.10.1670.10">
    <property type="entry name" value="Helix-hairpin-Helix base-excision DNA repair enzymes (C-terminal)"/>
    <property type="match status" value="1"/>
</dbReference>
<keyword evidence="13" id="KW-1185">Reference proteome</keyword>
<keyword evidence="5 10" id="KW-0378">Hydrolase</keyword>
<dbReference type="SMART" id="SM00525">
    <property type="entry name" value="FES"/>
    <property type="match status" value="1"/>
</dbReference>
<dbReference type="HAMAP" id="MF_00942">
    <property type="entry name" value="Nth"/>
    <property type="match status" value="1"/>
</dbReference>
<evidence type="ECO:0000259" key="11">
    <source>
        <dbReference type="SMART" id="SM00478"/>
    </source>
</evidence>
<comment type="cofactor">
    <cofactor evidence="10">
        <name>[4Fe-4S] cluster</name>
        <dbReference type="ChEBI" id="CHEBI:49883"/>
    </cofactor>
    <text evidence="10">Binds 1 [4Fe-4S] cluster.</text>
</comment>
<feature type="binding site" evidence="10">
    <location>
        <position position="232"/>
    </location>
    <ligand>
        <name>[4Fe-4S] cluster</name>
        <dbReference type="ChEBI" id="CHEBI:49883"/>
    </ligand>
</feature>
<dbReference type="SMART" id="SM00478">
    <property type="entry name" value="ENDO3c"/>
    <property type="match status" value="1"/>
</dbReference>
<evidence type="ECO:0000256" key="9">
    <source>
        <dbReference type="ARBA" id="ARBA00023295"/>
    </source>
</evidence>
<evidence type="ECO:0000256" key="1">
    <source>
        <dbReference type="ARBA" id="ARBA00008343"/>
    </source>
</evidence>
<dbReference type="Proteomes" id="UP001628220">
    <property type="component" value="Unassembled WGS sequence"/>
</dbReference>
<evidence type="ECO:0000256" key="5">
    <source>
        <dbReference type="ARBA" id="ARBA00022801"/>
    </source>
</evidence>
<dbReference type="PANTHER" id="PTHR10359">
    <property type="entry name" value="A/G-SPECIFIC ADENINE GLYCOSYLASE/ENDONUCLEASE III"/>
    <property type="match status" value="1"/>
</dbReference>
<dbReference type="NCBIfam" id="TIGR01083">
    <property type="entry name" value="nth"/>
    <property type="match status" value="1"/>
</dbReference>
<dbReference type="CDD" id="cd00056">
    <property type="entry name" value="ENDO3c"/>
    <property type="match status" value="1"/>
</dbReference>
<evidence type="ECO:0000256" key="8">
    <source>
        <dbReference type="ARBA" id="ARBA00023204"/>
    </source>
</evidence>
<evidence type="ECO:0000256" key="4">
    <source>
        <dbReference type="ARBA" id="ARBA00022763"/>
    </source>
</evidence>
<organism evidence="12 13">
    <name type="scientific">Porphyromonas miyakawae</name>
    <dbReference type="NCBI Taxonomy" id="3137470"/>
    <lineage>
        <taxon>Bacteria</taxon>
        <taxon>Pseudomonadati</taxon>
        <taxon>Bacteroidota</taxon>
        <taxon>Bacteroidia</taxon>
        <taxon>Bacteroidales</taxon>
        <taxon>Porphyromonadaceae</taxon>
        <taxon>Porphyromonas</taxon>
    </lineage>
</organism>
<protein>
    <recommendedName>
        <fullName evidence="10">Endonuclease III</fullName>
        <ecNumber evidence="10">4.2.99.18</ecNumber>
    </recommendedName>
    <alternativeName>
        <fullName evidence="10">DNA-(apurinic or apyrimidinic site) lyase</fullName>
    </alternativeName>
</protein>
<dbReference type="EC" id="4.2.99.18" evidence="10"/>
<dbReference type="InterPro" id="IPR005759">
    <property type="entry name" value="Nth"/>
</dbReference>
<evidence type="ECO:0000256" key="7">
    <source>
        <dbReference type="ARBA" id="ARBA00023014"/>
    </source>
</evidence>
<feature type="domain" description="HhH-GPD" evidence="11">
    <location>
        <begin position="74"/>
        <end position="223"/>
    </location>
</feature>
<sequence length="253" mass="28053">MHSEWVLNAWQTSNTDATTYVDSQKTISASYRNLKVNIKERTAAVIEALSDAIPNPTTELQYHSAYELLVAVILSAQCTDKRVNMTTPALFEAFPTVGALAAASPEEVLPYISSISYPNSKAKYLVDMANGVMTHFNGQIPSTREELMQLPGVGRKTANVMLIVYFNEPAMPVDTHVMRVSRRIGLVSESCKTTEAIEKALLRHVPKEKLSTTHHLLILHGRRTCTARNPKCSTCPISNLCKYHTHNAAKKIN</sequence>
<dbReference type="InterPro" id="IPR003651">
    <property type="entry name" value="Endonuclease3_FeS-loop_motif"/>
</dbReference>
<dbReference type="Pfam" id="PF00633">
    <property type="entry name" value="HHH"/>
    <property type="match status" value="1"/>
</dbReference>
<evidence type="ECO:0000313" key="12">
    <source>
        <dbReference type="EMBL" id="GAB1252245.1"/>
    </source>
</evidence>
<dbReference type="Gene3D" id="1.10.340.30">
    <property type="entry name" value="Hypothetical protein, domain 2"/>
    <property type="match status" value="1"/>
</dbReference>
<keyword evidence="9 10" id="KW-0326">Glycosidase</keyword>
<dbReference type="InterPro" id="IPR023170">
    <property type="entry name" value="HhH_base_excis_C"/>
</dbReference>
<keyword evidence="7 10" id="KW-0411">Iron-sulfur</keyword>
<dbReference type="InterPro" id="IPR011257">
    <property type="entry name" value="DNA_glycosylase"/>
</dbReference>
<evidence type="ECO:0000256" key="3">
    <source>
        <dbReference type="ARBA" id="ARBA00022723"/>
    </source>
</evidence>
<dbReference type="Pfam" id="PF00730">
    <property type="entry name" value="HhH-GPD"/>
    <property type="match status" value="1"/>
</dbReference>
<name>A0ABQ0E3F3_9PORP</name>
<reference evidence="12 13" key="1">
    <citation type="journal article" date="2025" name="Int. J. Syst. Evol. Microbiol.">
        <title>Desulfovibrio falkowii sp. nov., Porphyromonas miyakawae sp. nov., Mediterraneibacter flintii sp. nov. and Owariibacterium komagatae gen. nov., sp. nov., isolated from human faeces.</title>
        <authorList>
            <person name="Hamaguchi T."/>
            <person name="Ohara M."/>
            <person name="Hisatomi A."/>
            <person name="Sekiguchi K."/>
            <person name="Takeda J.I."/>
            <person name="Ueyama J."/>
            <person name="Ito M."/>
            <person name="Nishiwaki H."/>
            <person name="Ogi T."/>
            <person name="Hirayama M."/>
            <person name="Ohkuma M."/>
            <person name="Sakamoto M."/>
            <person name="Ohno K."/>
        </authorList>
    </citation>
    <scope>NUCLEOTIDE SEQUENCE [LARGE SCALE GENOMIC DNA]</scope>
    <source>
        <strain evidence="12 13">13CB11C</strain>
    </source>
</reference>
<dbReference type="PIRSF" id="PIRSF001435">
    <property type="entry name" value="Nth"/>
    <property type="match status" value="1"/>
</dbReference>
<dbReference type="PANTHER" id="PTHR10359:SF18">
    <property type="entry name" value="ENDONUCLEASE III"/>
    <property type="match status" value="1"/>
</dbReference>
<comment type="caution">
    <text evidence="12">The sequence shown here is derived from an EMBL/GenBank/DDBJ whole genome shotgun (WGS) entry which is preliminary data.</text>
</comment>
<keyword evidence="3 10" id="KW-0479">Metal-binding</keyword>
<keyword evidence="8 10" id="KW-0234">DNA repair</keyword>
<feature type="binding site" evidence="10">
    <location>
        <position position="225"/>
    </location>
    <ligand>
        <name>[4Fe-4S] cluster</name>
        <dbReference type="ChEBI" id="CHEBI:49883"/>
    </ligand>
</feature>
<keyword evidence="10" id="KW-0238">DNA-binding</keyword>
<keyword evidence="6 10" id="KW-0408">Iron</keyword>
<dbReference type="EMBL" id="BAAFSF010000004">
    <property type="protein sequence ID" value="GAB1252245.1"/>
    <property type="molecule type" value="Genomic_DNA"/>
</dbReference>